<dbReference type="HAMAP" id="MF_00984">
    <property type="entry name" value="SSB"/>
    <property type="match status" value="1"/>
</dbReference>
<accession>A0A5D4KD39</accession>
<evidence type="ECO:0000256" key="4">
    <source>
        <dbReference type="SAM" id="MobiDB-lite"/>
    </source>
</evidence>
<dbReference type="RefSeq" id="WP_113928312.1">
    <property type="nucleotide sequence ID" value="NZ_VTEH01000007.1"/>
</dbReference>
<gene>
    <name evidence="5" type="primary">ssb</name>
    <name evidence="5" type="ORF">FZC79_10815</name>
</gene>
<protein>
    <recommendedName>
        <fullName evidence="2 3">Single-stranded DNA-binding protein</fullName>
        <shortName evidence="2">SSB</shortName>
    </recommendedName>
</protein>
<evidence type="ECO:0000313" key="5">
    <source>
        <dbReference type="EMBL" id="TYR75248.1"/>
    </source>
</evidence>
<organism evidence="5 6">
    <name type="scientific">Rossellomorea vietnamensis</name>
    <dbReference type="NCBI Taxonomy" id="218284"/>
    <lineage>
        <taxon>Bacteria</taxon>
        <taxon>Bacillati</taxon>
        <taxon>Bacillota</taxon>
        <taxon>Bacilli</taxon>
        <taxon>Bacillales</taxon>
        <taxon>Bacillaceae</taxon>
        <taxon>Rossellomorea</taxon>
    </lineage>
</organism>
<comment type="subunit">
    <text evidence="2">Homotetramer.</text>
</comment>
<dbReference type="PIRSF" id="PIRSF002070">
    <property type="entry name" value="SSB"/>
    <property type="match status" value="1"/>
</dbReference>
<dbReference type="EMBL" id="VTEH01000007">
    <property type="protein sequence ID" value="TYR75248.1"/>
    <property type="molecule type" value="Genomic_DNA"/>
</dbReference>
<evidence type="ECO:0000313" key="6">
    <source>
        <dbReference type="Proteomes" id="UP000323317"/>
    </source>
</evidence>
<dbReference type="InterPro" id="IPR011344">
    <property type="entry name" value="ssDNA-bd"/>
</dbReference>
<feature type="compositionally biased region" description="Basic and acidic residues" evidence="4">
    <location>
        <begin position="118"/>
        <end position="127"/>
    </location>
</feature>
<dbReference type="PROSITE" id="PS50935">
    <property type="entry name" value="SSB"/>
    <property type="match status" value="1"/>
</dbReference>
<reference evidence="5 6" key="1">
    <citation type="submission" date="2019-08" db="EMBL/GenBank/DDBJ databases">
        <title>Bacillus genomes from the desert of Cuatro Cienegas, Coahuila.</title>
        <authorList>
            <person name="Olmedo-Alvarez G."/>
        </authorList>
    </citation>
    <scope>NUCLEOTIDE SEQUENCE [LARGE SCALE GENOMIC DNA]</scope>
    <source>
        <strain evidence="5 6">CH40_1T</strain>
    </source>
</reference>
<feature type="region of interest" description="Disordered" evidence="4">
    <location>
        <begin position="104"/>
        <end position="127"/>
    </location>
</feature>
<dbReference type="InterPro" id="IPR000424">
    <property type="entry name" value="Primosome_PriB/ssb"/>
</dbReference>
<dbReference type="PANTHER" id="PTHR10302">
    <property type="entry name" value="SINGLE-STRANDED DNA-BINDING PROTEIN"/>
    <property type="match status" value="1"/>
</dbReference>
<dbReference type="NCBIfam" id="TIGR00621">
    <property type="entry name" value="ssb"/>
    <property type="match status" value="1"/>
</dbReference>
<dbReference type="InterPro" id="IPR012340">
    <property type="entry name" value="NA-bd_OB-fold"/>
</dbReference>
<dbReference type="PANTHER" id="PTHR10302:SF27">
    <property type="entry name" value="SINGLE-STRANDED DNA-BINDING PROTEIN"/>
    <property type="match status" value="1"/>
</dbReference>
<evidence type="ECO:0000256" key="3">
    <source>
        <dbReference type="PIRNR" id="PIRNR002070"/>
    </source>
</evidence>
<dbReference type="Proteomes" id="UP000323317">
    <property type="component" value="Unassembled WGS sequence"/>
</dbReference>
<comment type="caution">
    <text evidence="5">The sequence shown here is derived from an EMBL/GenBank/DDBJ whole genome shotgun (WGS) entry which is preliminary data.</text>
</comment>
<name>A0A5D4KD39_9BACI</name>
<dbReference type="Pfam" id="PF00436">
    <property type="entry name" value="SSB"/>
    <property type="match status" value="1"/>
</dbReference>
<dbReference type="GO" id="GO:0009295">
    <property type="term" value="C:nucleoid"/>
    <property type="evidence" value="ECO:0007669"/>
    <property type="project" value="TreeGrafter"/>
</dbReference>
<dbReference type="GO" id="GO:0006260">
    <property type="term" value="P:DNA replication"/>
    <property type="evidence" value="ECO:0007669"/>
    <property type="project" value="InterPro"/>
</dbReference>
<sequence length="127" mass="14316">MINQVTLVGRLTKDPEMRYTSEGKAVLNVTLAVNRQFKSQGGDYEADFVLCTMWRKAAENTAKYCNKGSVLGVVGRIQTRNYDNEHGKRIYVTEVVAEQVRFLDGKPTQPAKPQPRNPEVEKALPVF</sequence>
<dbReference type="SUPFAM" id="SSF50249">
    <property type="entry name" value="Nucleic acid-binding proteins"/>
    <property type="match status" value="1"/>
</dbReference>
<dbReference type="CDD" id="cd04496">
    <property type="entry name" value="SSB_OBF"/>
    <property type="match status" value="1"/>
</dbReference>
<dbReference type="GO" id="GO:0003697">
    <property type="term" value="F:single-stranded DNA binding"/>
    <property type="evidence" value="ECO:0007669"/>
    <property type="project" value="UniProtKB-UniRule"/>
</dbReference>
<keyword evidence="1 2" id="KW-0238">DNA-binding</keyword>
<dbReference type="Gene3D" id="2.40.50.140">
    <property type="entry name" value="Nucleic acid-binding proteins"/>
    <property type="match status" value="1"/>
</dbReference>
<comment type="caution">
    <text evidence="2">Lacks conserved residue(s) required for the propagation of feature annotation.</text>
</comment>
<proteinExistence type="inferred from homology"/>
<evidence type="ECO:0000256" key="1">
    <source>
        <dbReference type="ARBA" id="ARBA00023125"/>
    </source>
</evidence>
<dbReference type="AlphaFoldDB" id="A0A5D4KD39"/>
<evidence type="ECO:0000256" key="2">
    <source>
        <dbReference type="HAMAP-Rule" id="MF_00984"/>
    </source>
</evidence>